<evidence type="ECO:0000256" key="18">
    <source>
        <dbReference type="PIRSR" id="PIRSR602081-2"/>
    </source>
</evidence>
<evidence type="ECO:0000256" key="13">
    <source>
        <dbReference type="ARBA" id="ARBA00031671"/>
    </source>
</evidence>
<keyword evidence="10" id="KW-0238">DNA-binding</keyword>
<keyword evidence="8 17" id="KW-0274">FAD</keyword>
<dbReference type="EMBL" id="CP029161">
    <property type="protein sequence ID" value="AWH90488.1"/>
    <property type="molecule type" value="Genomic_DNA"/>
</dbReference>
<comment type="similarity">
    <text evidence="19">Belongs to the DNA photolyase family.</text>
</comment>
<feature type="binding site" evidence="17">
    <location>
        <position position="225"/>
    </location>
    <ligand>
        <name>FAD</name>
        <dbReference type="ChEBI" id="CHEBI:57692"/>
    </ligand>
</feature>
<feature type="binding site" evidence="17">
    <location>
        <begin position="278"/>
        <end position="285"/>
    </location>
    <ligand>
        <name>FAD</name>
        <dbReference type="ChEBI" id="CHEBI:57692"/>
    </ligand>
</feature>
<dbReference type="FunFam" id="1.10.579.10:FF:000003">
    <property type="entry name" value="Deoxyribodipyrimidine photo-lyase"/>
    <property type="match status" value="1"/>
</dbReference>
<evidence type="ECO:0000256" key="16">
    <source>
        <dbReference type="ARBA" id="ARBA00083107"/>
    </source>
</evidence>
<dbReference type="NCBIfam" id="NF007955">
    <property type="entry name" value="PRK10674.1"/>
    <property type="match status" value="1"/>
</dbReference>
<evidence type="ECO:0000256" key="10">
    <source>
        <dbReference type="ARBA" id="ARBA00023125"/>
    </source>
</evidence>
<dbReference type="AlphaFoldDB" id="A0A2U8DFA7"/>
<dbReference type="OrthoDB" id="9772484at2"/>
<dbReference type="Gene3D" id="1.10.579.10">
    <property type="entry name" value="DNA Cyclobutane Dipyrimidine Photolyase, subunit A, domain 3"/>
    <property type="match status" value="1"/>
</dbReference>
<evidence type="ECO:0000256" key="19">
    <source>
        <dbReference type="RuleBase" id="RU004182"/>
    </source>
</evidence>
<comment type="function">
    <text evidence="15">Involved in repair of UV radiation-induced DNA damage. Catalyzes the light-dependent monomerization (300-600 nm) of cyclobutyl pyrimidine dimers (in cis-syn configuration), which are formed between adjacent bases on the same DNA strand upon exposure to ultraviolet radiation.</text>
</comment>
<dbReference type="InterPro" id="IPR018394">
    <property type="entry name" value="DNA_photolyase_1_CS_C"/>
</dbReference>
<keyword evidence="11" id="KW-0234">DNA repair</keyword>
<evidence type="ECO:0000259" key="20">
    <source>
        <dbReference type="PROSITE" id="PS51645"/>
    </source>
</evidence>
<dbReference type="GO" id="GO:0003904">
    <property type="term" value="F:deoxyribodipyrimidine photo-lyase activity"/>
    <property type="evidence" value="ECO:0007669"/>
    <property type="project" value="UniProtKB-EC"/>
</dbReference>
<name>A0A2U8DFA7_9GAMM</name>
<dbReference type="Gene3D" id="3.40.50.620">
    <property type="entry name" value="HUPs"/>
    <property type="match status" value="1"/>
</dbReference>
<accession>A0A2U8DFA7</accession>
<keyword evidence="7" id="KW-0227">DNA damage</keyword>
<dbReference type="PANTHER" id="PTHR11455">
    <property type="entry name" value="CRYPTOCHROME"/>
    <property type="match status" value="1"/>
</dbReference>
<comment type="catalytic activity">
    <reaction evidence="14">
        <text>cyclobutadipyrimidine (in DNA) = 2 pyrimidine residues (in DNA).</text>
        <dbReference type="EC" id="4.1.99.3"/>
    </reaction>
</comment>
<dbReference type="GO" id="GO:0003677">
    <property type="term" value="F:DNA binding"/>
    <property type="evidence" value="ECO:0007669"/>
    <property type="project" value="UniProtKB-KW"/>
</dbReference>
<dbReference type="Pfam" id="PF00875">
    <property type="entry name" value="DNA_photolyase"/>
    <property type="match status" value="1"/>
</dbReference>
<dbReference type="InterPro" id="IPR006050">
    <property type="entry name" value="DNA_photolyase_N"/>
</dbReference>
<evidence type="ECO:0000256" key="1">
    <source>
        <dbReference type="ARBA" id="ARBA00001932"/>
    </source>
</evidence>
<evidence type="ECO:0000256" key="8">
    <source>
        <dbReference type="ARBA" id="ARBA00022827"/>
    </source>
</evidence>
<comment type="similarity">
    <text evidence="2">Belongs to the DNA photolyase class-1 family.</text>
</comment>
<keyword evidence="6 17" id="KW-0285">Flavoprotein</keyword>
<dbReference type="GO" id="GO:0071949">
    <property type="term" value="F:FAD binding"/>
    <property type="evidence" value="ECO:0007669"/>
    <property type="project" value="TreeGrafter"/>
</dbReference>
<evidence type="ECO:0000256" key="3">
    <source>
        <dbReference type="ARBA" id="ARBA00011245"/>
    </source>
</evidence>
<dbReference type="InterPro" id="IPR036155">
    <property type="entry name" value="Crypto/Photolyase_N_sf"/>
</dbReference>
<keyword evidence="12 21" id="KW-0456">Lyase</keyword>
<dbReference type="Pfam" id="PF03441">
    <property type="entry name" value="FAD_binding_7"/>
    <property type="match status" value="1"/>
</dbReference>
<dbReference type="InterPro" id="IPR005101">
    <property type="entry name" value="Cryptochr/Photolyase_FAD-bd"/>
</dbReference>
<evidence type="ECO:0000256" key="7">
    <source>
        <dbReference type="ARBA" id="ARBA00022763"/>
    </source>
</evidence>
<dbReference type="Proteomes" id="UP000244884">
    <property type="component" value="Chromosome"/>
</dbReference>
<feature type="site" description="Electron transfer via tryptophanyl radical" evidence="18">
    <location>
        <position position="386"/>
    </location>
</feature>
<evidence type="ECO:0000256" key="11">
    <source>
        <dbReference type="ARBA" id="ARBA00023204"/>
    </source>
</evidence>
<feature type="binding site" evidence="17">
    <location>
        <begin position="376"/>
        <end position="378"/>
    </location>
    <ligand>
        <name>FAD</name>
        <dbReference type="ChEBI" id="CHEBI:57692"/>
    </ligand>
</feature>
<dbReference type="SUPFAM" id="SSF52425">
    <property type="entry name" value="Cryptochrome/photolyase, N-terminal domain"/>
    <property type="match status" value="1"/>
</dbReference>
<dbReference type="PANTHER" id="PTHR11455:SF9">
    <property type="entry name" value="CRYPTOCHROME CIRCADIAN CLOCK 5 ISOFORM X1"/>
    <property type="match status" value="1"/>
</dbReference>
<dbReference type="PROSITE" id="PS51645">
    <property type="entry name" value="PHR_CRY_ALPHA_BETA"/>
    <property type="match status" value="1"/>
</dbReference>
<proteinExistence type="inferred from homology"/>
<feature type="site" description="Electron transfer via tryptophanyl radical" evidence="18">
    <location>
        <position position="310"/>
    </location>
</feature>
<feature type="site" description="Electron transfer via tryptophanyl radical" evidence="18">
    <location>
        <position position="363"/>
    </location>
</feature>
<evidence type="ECO:0000256" key="5">
    <source>
        <dbReference type="ARBA" id="ARBA00014046"/>
    </source>
</evidence>
<dbReference type="Gene3D" id="1.25.40.80">
    <property type="match status" value="1"/>
</dbReference>
<evidence type="ECO:0000313" key="22">
    <source>
        <dbReference type="Proteomes" id="UP000244884"/>
    </source>
</evidence>
<feature type="domain" description="Photolyase/cryptochrome alpha/beta" evidence="20">
    <location>
        <begin position="2"/>
        <end position="136"/>
    </location>
</feature>
<protein>
    <recommendedName>
        <fullName evidence="5">Deoxyribodipyrimidine photo-lyase</fullName>
        <ecNumber evidence="4">4.1.99.3</ecNumber>
    </recommendedName>
    <alternativeName>
        <fullName evidence="13">DNA photolyase</fullName>
    </alternativeName>
    <alternativeName>
        <fullName evidence="16">Photoreactivating enzyme</fullName>
    </alternativeName>
</protein>
<comment type="cofactor">
    <cofactor evidence="17">
        <name>FAD</name>
        <dbReference type="ChEBI" id="CHEBI:57692"/>
    </cofactor>
    <text evidence="17">Binds 1 FAD per subunit.</text>
</comment>
<reference evidence="21 22" key="1">
    <citation type="submission" date="2018-04" db="EMBL/GenBank/DDBJ databases">
        <title>Genome sequence of Buchnera aphidicola from Melaphis sacchari.</title>
        <authorList>
            <person name="Geib S.M."/>
            <person name="Palmer N.A."/>
            <person name="Sattler S.E."/>
            <person name="Sarath G."/>
        </authorList>
    </citation>
    <scope>NUCLEOTIDE SEQUENCE [LARGE SCALE GENOMIC DNA]</scope>
    <source>
        <strain evidence="21 22">LSU</strain>
    </source>
</reference>
<dbReference type="InterPro" id="IPR014729">
    <property type="entry name" value="Rossmann-like_a/b/a_fold"/>
</dbReference>
<gene>
    <name evidence="21" type="ORF">DD681_01530</name>
</gene>
<evidence type="ECO:0000256" key="9">
    <source>
        <dbReference type="ARBA" id="ARBA00022991"/>
    </source>
</evidence>
<comment type="cofactor">
    <cofactor evidence="1">
        <name>(6R)-5,10-methylene-5,6,7,8-tetrahydrofolate</name>
        <dbReference type="ChEBI" id="CHEBI:15636"/>
    </cofactor>
</comment>
<dbReference type="SUPFAM" id="SSF48173">
    <property type="entry name" value="Cryptochrome/photolyase FAD-binding domain"/>
    <property type="match status" value="1"/>
</dbReference>
<comment type="subunit">
    <text evidence="3">Monomer.</text>
</comment>
<evidence type="ECO:0000256" key="15">
    <source>
        <dbReference type="ARBA" id="ARBA00059220"/>
    </source>
</evidence>
<evidence type="ECO:0000256" key="6">
    <source>
        <dbReference type="ARBA" id="ARBA00022630"/>
    </source>
</evidence>
<dbReference type="GO" id="GO:0000719">
    <property type="term" value="P:photoreactive repair"/>
    <property type="evidence" value="ECO:0007669"/>
    <property type="project" value="UniProtKB-ARBA"/>
</dbReference>
<dbReference type="EC" id="4.1.99.3" evidence="4"/>
<dbReference type="RefSeq" id="WP_158341261.1">
    <property type="nucleotide sequence ID" value="NZ_CP029161.1"/>
</dbReference>
<evidence type="ECO:0000256" key="2">
    <source>
        <dbReference type="ARBA" id="ARBA00005862"/>
    </source>
</evidence>
<dbReference type="PROSITE" id="PS00394">
    <property type="entry name" value="DNA_PHOTOLYASES_1_1"/>
    <property type="match status" value="1"/>
</dbReference>
<dbReference type="PRINTS" id="PR00147">
    <property type="entry name" value="DNAPHOTLYASE"/>
</dbReference>
<evidence type="ECO:0000256" key="12">
    <source>
        <dbReference type="ARBA" id="ARBA00023239"/>
    </source>
</evidence>
<evidence type="ECO:0000256" key="14">
    <source>
        <dbReference type="ARBA" id="ARBA00033999"/>
    </source>
</evidence>
<feature type="binding site" evidence="17">
    <location>
        <position position="275"/>
    </location>
    <ligand>
        <name>FAD</name>
        <dbReference type="ChEBI" id="CHEBI:57692"/>
    </ligand>
</feature>
<keyword evidence="9 19" id="KW-0157">Chromophore</keyword>
<evidence type="ECO:0000256" key="4">
    <source>
        <dbReference type="ARBA" id="ARBA00013149"/>
    </source>
</evidence>
<organism evidence="21 22">
    <name type="scientific">Buchnera aphidicola</name>
    <name type="common">Melanaphis sacchari</name>
    <dbReference type="NCBI Taxonomy" id="2173854"/>
    <lineage>
        <taxon>Bacteria</taxon>
        <taxon>Pseudomonadati</taxon>
        <taxon>Pseudomonadota</taxon>
        <taxon>Gammaproteobacteria</taxon>
        <taxon>Enterobacterales</taxon>
        <taxon>Erwiniaceae</taxon>
        <taxon>Buchnera</taxon>
    </lineage>
</organism>
<sequence>MKKNLVWFRNDLRIRDNMALYHACLSYEDEVVALFIDTPKQWKNHLVSIKKISFVHQNLINLRQELFKLNIALHYYKTTDFLSSIEYLIYFFQKNKINSLFYNYQYEINEKRRDDLIKRKLSMMGIKVHGFDDNLLISHKIIKNQKNQTYKIFSFFKNKVINNLSKKIPKCLPIPLPRKLNKKIFFKNFPLKKNNIYFDSNIFPIGTNEAIKKLKYFCINKEEKYSHNKNFPYLNSTSMLSPYLSSGVISIRYCLKIFLKKYKNIPLKIVLNSSWINEIIWREFYYHLLIGFPFLCQSKALAKWEKNINWEYNKNHFVAWKNGKTGFPIVDAGMRQLNKIGWMHNRLRMIVANFLVKNLFINWREGEKYFMSQLIDGDFALNNGGWQWSASIGTDSVPYIRILNPLHQSKKFDQLGLFIKKYIPEISMIPNKYIHNPYEWANLNHYKIDYPKPIVNYETTRKKTFFKYMQAKLNIQPKKD</sequence>
<dbReference type="InterPro" id="IPR002081">
    <property type="entry name" value="Cryptochrome/DNA_photolyase_1"/>
</dbReference>
<feature type="binding site" evidence="17">
    <location>
        <begin position="237"/>
        <end position="241"/>
    </location>
    <ligand>
        <name>FAD</name>
        <dbReference type="ChEBI" id="CHEBI:57692"/>
    </ligand>
</feature>
<dbReference type="GO" id="GO:0009416">
    <property type="term" value="P:response to light stimulus"/>
    <property type="evidence" value="ECO:0007669"/>
    <property type="project" value="TreeGrafter"/>
</dbReference>
<dbReference type="InterPro" id="IPR036134">
    <property type="entry name" value="Crypto/Photolyase_FAD-like_sf"/>
</dbReference>
<evidence type="ECO:0000256" key="17">
    <source>
        <dbReference type="PIRSR" id="PIRSR602081-1"/>
    </source>
</evidence>
<evidence type="ECO:0000313" key="21">
    <source>
        <dbReference type="EMBL" id="AWH90488.1"/>
    </source>
</evidence>